<evidence type="ECO:0000313" key="12">
    <source>
        <dbReference type="Proteomes" id="UP000321491"/>
    </source>
</evidence>
<evidence type="ECO:0000259" key="10">
    <source>
        <dbReference type="Pfam" id="PF02771"/>
    </source>
</evidence>
<dbReference type="Proteomes" id="UP000321491">
    <property type="component" value="Unassembled WGS sequence"/>
</dbReference>
<dbReference type="GO" id="GO:0050660">
    <property type="term" value="F:flavin adenine dinucleotide binding"/>
    <property type="evidence" value="ECO:0007669"/>
    <property type="project" value="InterPro"/>
</dbReference>
<keyword evidence="3 7" id="KW-0285">Flavoprotein</keyword>
<evidence type="ECO:0000313" key="11">
    <source>
        <dbReference type="EMBL" id="GEN32257.1"/>
    </source>
</evidence>
<dbReference type="FunFam" id="1.20.140.10:FF:000019">
    <property type="entry name" value="Acyl-CoA dehydrogenase"/>
    <property type="match status" value="1"/>
</dbReference>
<gene>
    <name evidence="11" type="ORF">CQU01_24950</name>
</gene>
<dbReference type="PANTHER" id="PTHR43884:SF12">
    <property type="entry name" value="ISOVALERYL-COA DEHYDROGENASE, MITOCHONDRIAL-RELATED"/>
    <property type="match status" value="1"/>
</dbReference>
<dbReference type="InterPro" id="IPR006091">
    <property type="entry name" value="Acyl-CoA_Oxase/DH_mid-dom"/>
</dbReference>
<proteinExistence type="inferred from homology"/>
<comment type="catalytic activity">
    <reaction evidence="6">
        <text>a 2,3-saturated acyl-CoA + A = a 2,3-dehydroacyl-CoA + AH2</text>
        <dbReference type="Rhea" id="RHEA:48608"/>
        <dbReference type="ChEBI" id="CHEBI:13193"/>
        <dbReference type="ChEBI" id="CHEBI:17499"/>
        <dbReference type="ChEBI" id="CHEBI:60015"/>
        <dbReference type="ChEBI" id="CHEBI:65111"/>
    </reaction>
</comment>
<comment type="cofactor">
    <cofactor evidence="1 7">
        <name>FAD</name>
        <dbReference type="ChEBI" id="CHEBI:57692"/>
    </cofactor>
</comment>
<dbReference type="InterPro" id="IPR036250">
    <property type="entry name" value="AcylCo_DH-like_C"/>
</dbReference>
<evidence type="ECO:0000256" key="3">
    <source>
        <dbReference type="ARBA" id="ARBA00022630"/>
    </source>
</evidence>
<dbReference type="AlphaFoldDB" id="A0A511V022"/>
<dbReference type="SUPFAM" id="SSF47203">
    <property type="entry name" value="Acyl-CoA dehydrogenase C-terminal domain-like"/>
    <property type="match status" value="1"/>
</dbReference>
<dbReference type="InterPro" id="IPR046373">
    <property type="entry name" value="Acyl-CoA_Oxase/DH_mid-dom_sf"/>
</dbReference>
<dbReference type="Pfam" id="PF00441">
    <property type="entry name" value="Acyl-CoA_dh_1"/>
    <property type="match status" value="1"/>
</dbReference>
<evidence type="ECO:0000259" key="8">
    <source>
        <dbReference type="Pfam" id="PF00441"/>
    </source>
</evidence>
<dbReference type="Pfam" id="PF02771">
    <property type="entry name" value="Acyl-CoA_dh_N"/>
    <property type="match status" value="1"/>
</dbReference>
<dbReference type="EMBL" id="BJXW01000035">
    <property type="protein sequence ID" value="GEN32257.1"/>
    <property type="molecule type" value="Genomic_DNA"/>
</dbReference>
<dbReference type="FunFam" id="1.10.540.10:FF:000001">
    <property type="entry name" value="Very long-chain-specific acyl-CoA dehydrogenase, mitochondrial"/>
    <property type="match status" value="1"/>
</dbReference>
<evidence type="ECO:0000259" key="9">
    <source>
        <dbReference type="Pfam" id="PF02770"/>
    </source>
</evidence>
<evidence type="ECO:0000256" key="4">
    <source>
        <dbReference type="ARBA" id="ARBA00022827"/>
    </source>
</evidence>
<dbReference type="InterPro" id="IPR009100">
    <property type="entry name" value="AcylCoA_DH/oxidase_NM_dom_sf"/>
</dbReference>
<reference evidence="11 12" key="1">
    <citation type="submission" date="2019-07" db="EMBL/GenBank/DDBJ databases">
        <title>Whole genome shotgun sequence of Cerasibacillus quisquiliarum NBRC 102429.</title>
        <authorList>
            <person name="Hosoyama A."/>
            <person name="Uohara A."/>
            <person name="Ohji S."/>
            <person name="Ichikawa N."/>
        </authorList>
    </citation>
    <scope>NUCLEOTIDE SEQUENCE [LARGE SCALE GENOMIC DNA]</scope>
    <source>
        <strain evidence="11 12">NBRC 102429</strain>
    </source>
</reference>
<evidence type="ECO:0000256" key="2">
    <source>
        <dbReference type="ARBA" id="ARBA00009347"/>
    </source>
</evidence>
<keyword evidence="12" id="KW-1185">Reference proteome</keyword>
<dbReference type="Pfam" id="PF02770">
    <property type="entry name" value="Acyl-CoA_dh_M"/>
    <property type="match status" value="1"/>
</dbReference>
<evidence type="ECO:0000256" key="1">
    <source>
        <dbReference type="ARBA" id="ARBA00001974"/>
    </source>
</evidence>
<evidence type="ECO:0000256" key="6">
    <source>
        <dbReference type="ARBA" id="ARBA00052546"/>
    </source>
</evidence>
<dbReference type="OrthoDB" id="9802447at2"/>
<dbReference type="SUPFAM" id="SSF56645">
    <property type="entry name" value="Acyl-CoA dehydrogenase NM domain-like"/>
    <property type="match status" value="1"/>
</dbReference>
<keyword evidence="4 7" id="KW-0274">FAD</keyword>
<evidence type="ECO:0000256" key="7">
    <source>
        <dbReference type="RuleBase" id="RU362125"/>
    </source>
</evidence>
<feature type="domain" description="Acyl-CoA dehydrogenase/oxidase C-terminal" evidence="8">
    <location>
        <begin position="246"/>
        <end position="399"/>
    </location>
</feature>
<dbReference type="GO" id="GO:0003995">
    <property type="term" value="F:acyl-CoA dehydrogenase activity"/>
    <property type="evidence" value="ECO:0007669"/>
    <property type="project" value="InterPro"/>
</dbReference>
<name>A0A511V022_9BACI</name>
<accession>A0A511V022</accession>
<dbReference type="InterPro" id="IPR013786">
    <property type="entry name" value="AcylCoA_DH/ox_N"/>
</dbReference>
<organism evidence="11 12">
    <name type="scientific">Cerasibacillus quisquiliarum</name>
    <dbReference type="NCBI Taxonomy" id="227865"/>
    <lineage>
        <taxon>Bacteria</taxon>
        <taxon>Bacillati</taxon>
        <taxon>Bacillota</taxon>
        <taxon>Bacilli</taxon>
        <taxon>Bacillales</taxon>
        <taxon>Bacillaceae</taxon>
        <taxon>Cerasibacillus</taxon>
    </lineage>
</organism>
<dbReference type="Gene3D" id="2.40.110.10">
    <property type="entry name" value="Butyryl-CoA Dehydrogenase, subunit A, domain 2"/>
    <property type="match status" value="1"/>
</dbReference>
<dbReference type="Gene3D" id="1.10.540.10">
    <property type="entry name" value="Acyl-CoA dehydrogenase/oxidase, N-terminal domain"/>
    <property type="match status" value="1"/>
</dbReference>
<feature type="domain" description="Acyl-CoA oxidase/dehydrogenase middle" evidence="9">
    <location>
        <begin position="142"/>
        <end position="234"/>
    </location>
</feature>
<dbReference type="PANTHER" id="PTHR43884">
    <property type="entry name" value="ACYL-COA DEHYDROGENASE"/>
    <property type="match status" value="1"/>
</dbReference>
<dbReference type="PROSITE" id="PS00073">
    <property type="entry name" value="ACYL_COA_DH_2"/>
    <property type="match status" value="1"/>
</dbReference>
<comment type="caution">
    <text evidence="11">The sequence shown here is derived from an EMBL/GenBank/DDBJ whole genome shotgun (WGS) entry which is preliminary data.</text>
</comment>
<sequence length="552" mass="62350">MEVLQSKVIFPTRGETGEFFTANHLTEEEQMISQMVSQFVDEDILPYLEQIEQHDYHLIRELFKAAGELGLMGVEVPEDYGGLELGKKMSGIIAEKMGYAASFSVAFNIHSGVGLLPYVYYGTDEQKQTFIPKLVSGEWIGAYALTEPNAGSDALAARTKATWDDAKQSWILNGEKQWITNAHIAQVFVVFANTDEGMTAFIVTRDQEGVSIGPEEKKLGIKGSSTATLILDGVTVPSEHILGTVGKGHYIALNILNVARLKLAFSNIGMAKQAFELAIQYGKEREQFSTKLVDFPLIQEKIAEMAIDIYGAESMAYYTAGLLEQVTDPNNLSNYAMDCAMNKVACSEMLHHVVDEALQIHGGYGFMEEYAISRMYRDARINRIFEGTNEINRLTIVKAFFKRYQQKERIEKVEGSERQSQFINASIHILNKILEEMPIMDRSAQDKHQDQLRVLADLLTDIYRMKAVFYRAQYVKSPDSIHQWMTTAICEQGFQRVVTASNELIAALEIEDNVREELFIAVKNIDIPMFHNLFLIKRKIAKYMIAIGKYKT</sequence>
<dbReference type="FunFam" id="2.40.110.10:FF:000001">
    <property type="entry name" value="Acyl-CoA dehydrogenase, mitochondrial"/>
    <property type="match status" value="1"/>
</dbReference>
<dbReference type="Gene3D" id="1.20.140.10">
    <property type="entry name" value="Butyryl-CoA Dehydrogenase, subunit A, domain 3"/>
    <property type="match status" value="2"/>
</dbReference>
<dbReference type="RefSeq" id="WP_146938607.1">
    <property type="nucleotide sequence ID" value="NZ_BJXW01000035.1"/>
</dbReference>
<protein>
    <submittedName>
        <fullName evidence="11">Acyl-CoA dehydrogenase</fullName>
    </submittedName>
</protein>
<dbReference type="PROSITE" id="PS00072">
    <property type="entry name" value="ACYL_COA_DH_1"/>
    <property type="match status" value="1"/>
</dbReference>
<dbReference type="InterPro" id="IPR006089">
    <property type="entry name" value="Acyl-CoA_DH_CS"/>
</dbReference>
<dbReference type="InterPro" id="IPR037069">
    <property type="entry name" value="AcylCoA_DH/ox_N_sf"/>
</dbReference>
<feature type="domain" description="Acyl-CoA dehydrogenase/oxidase N-terminal" evidence="10">
    <location>
        <begin position="26"/>
        <end position="138"/>
    </location>
</feature>
<dbReference type="InterPro" id="IPR009075">
    <property type="entry name" value="AcylCo_DH/oxidase_C"/>
</dbReference>
<keyword evidence="5 7" id="KW-0560">Oxidoreductase</keyword>
<comment type="similarity">
    <text evidence="2 7">Belongs to the acyl-CoA dehydrogenase family.</text>
</comment>
<evidence type="ECO:0000256" key="5">
    <source>
        <dbReference type="ARBA" id="ARBA00023002"/>
    </source>
</evidence>